<evidence type="ECO:0000259" key="2">
    <source>
        <dbReference type="Pfam" id="PF09339"/>
    </source>
</evidence>
<feature type="region of interest" description="Disordered" evidence="1">
    <location>
        <begin position="244"/>
        <end position="272"/>
    </location>
</feature>
<accession>A0ABP9CEC1</accession>
<dbReference type="RefSeq" id="WP_307810616.1">
    <property type="nucleotide sequence ID" value="NZ_BAABKQ010000001.1"/>
</dbReference>
<proteinExistence type="predicted"/>
<dbReference type="CDD" id="cd00090">
    <property type="entry name" value="HTH_ARSR"/>
    <property type="match status" value="1"/>
</dbReference>
<evidence type="ECO:0000256" key="1">
    <source>
        <dbReference type="SAM" id="MobiDB-lite"/>
    </source>
</evidence>
<dbReference type="InterPro" id="IPR011991">
    <property type="entry name" value="ArsR-like_HTH"/>
</dbReference>
<feature type="region of interest" description="Disordered" evidence="1">
    <location>
        <begin position="1"/>
        <end position="34"/>
    </location>
</feature>
<dbReference type="InterPro" id="IPR036388">
    <property type="entry name" value="WH-like_DNA-bd_sf"/>
</dbReference>
<dbReference type="Pfam" id="PF09339">
    <property type="entry name" value="HTH_IclR"/>
    <property type="match status" value="1"/>
</dbReference>
<dbReference type="InterPro" id="IPR005471">
    <property type="entry name" value="Tscrpt_reg_IclR_N"/>
</dbReference>
<keyword evidence="4" id="KW-1185">Reference proteome</keyword>
<organism evidence="3 4">
    <name type="scientific">Tomitella cavernea</name>
    <dbReference type="NCBI Taxonomy" id="1387982"/>
    <lineage>
        <taxon>Bacteria</taxon>
        <taxon>Bacillati</taxon>
        <taxon>Actinomycetota</taxon>
        <taxon>Actinomycetes</taxon>
        <taxon>Mycobacteriales</taxon>
        <taxon>Tomitella</taxon>
    </lineage>
</organism>
<reference evidence="4" key="1">
    <citation type="journal article" date="2019" name="Int. J. Syst. Evol. Microbiol.">
        <title>The Global Catalogue of Microorganisms (GCM) 10K type strain sequencing project: providing services to taxonomists for standard genome sequencing and annotation.</title>
        <authorList>
            <consortium name="The Broad Institute Genomics Platform"/>
            <consortium name="The Broad Institute Genome Sequencing Center for Infectious Disease"/>
            <person name="Wu L."/>
            <person name="Ma J."/>
        </authorList>
    </citation>
    <scope>NUCLEOTIDE SEQUENCE [LARGE SCALE GENOMIC DNA]</scope>
    <source>
        <strain evidence="4">JCM 18542</strain>
    </source>
</reference>
<feature type="domain" description="HTH iclR-type" evidence="2">
    <location>
        <begin position="41"/>
        <end position="84"/>
    </location>
</feature>
<gene>
    <name evidence="3" type="ORF">GCM10023353_10960</name>
</gene>
<sequence length="272" mass="28517">MINNAAPDGCAGVPGRGAAARHRGPRSAPPPVAHLSDQRAAVLDRLRRHPDGARIAELAQESGLHANTLREHLDALAAAGFVERGRSAPQGRGRPAWIYTAQVHAGVDTPHADPRLRDYAGLAMSLASILRRVSSDVERDGLAAGVEWGRNLAREHRGSGTPEERLVQLLTELGFAPTLRGDGVSLRQCPLIDAARTYPDVVCTVHRGIVRGALAEFGGDPDASTLTAFAEPDACRLEITPVRSRGEQGAPGNCGDTGCGGTAPAGAPRDRA</sequence>
<protein>
    <submittedName>
        <fullName evidence="3">Helix-turn-helix domain-containing protein</fullName>
    </submittedName>
</protein>
<evidence type="ECO:0000313" key="3">
    <source>
        <dbReference type="EMBL" id="GAA4808937.1"/>
    </source>
</evidence>
<comment type="caution">
    <text evidence="3">The sequence shown here is derived from an EMBL/GenBank/DDBJ whole genome shotgun (WGS) entry which is preliminary data.</text>
</comment>
<dbReference type="Gene3D" id="1.10.10.10">
    <property type="entry name" value="Winged helix-like DNA-binding domain superfamily/Winged helix DNA-binding domain"/>
    <property type="match status" value="1"/>
</dbReference>
<dbReference type="Proteomes" id="UP001500839">
    <property type="component" value="Unassembled WGS sequence"/>
</dbReference>
<dbReference type="InterPro" id="IPR036390">
    <property type="entry name" value="WH_DNA-bd_sf"/>
</dbReference>
<name>A0ABP9CEC1_9ACTN</name>
<dbReference type="EMBL" id="BAABKQ010000001">
    <property type="protein sequence ID" value="GAA4808937.1"/>
    <property type="molecule type" value="Genomic_DNA"/>
</dbReference>
<evidence type="ECO:0000313" key="4">
    <source>
        <dbReference type="Proteomes" id="UP001500839"/>
    </source>
</evidence>
<dbReference type="SUPFAM" id="SSF46785">
    <property type="entry name" value="Winged helix' DNA-binding domain"/>
    <property type="match status" value="1"/>
</dbReference>
<feature type="compositionally biased region" description="Low complexity" evidence="1">
    <location>
        <begin position="9"/>
        <end position="18"/>
    </location>
</feature>